<evidence type="ECO:0000313" key="1">
    <source>
        <dbReference type="EMBL" id="PMM59087.1"/>
    </source>
</evidence>
<dbReference type="EMBL" id="MCZJ01000013">
    <property type="protein sequence ID" value="PMM59087.1"/>
    <property type="molecule type" value="Genomic_DNA"/>
</dbReference>
<proteinExistence type="predicted"/>
<protein>
    <recommendedName>
        <fullName evidence="3">Competence protein</fullName>
    </recommendedName>
</protein>
<name>A0A855ISH4_9VIBR</name>
<dbReference type="AlphaFoldDB" id="A0A855ISH4"/>
<reference evidence="2" key="1">
    <citation type="submission" date="2016-07" db="EMBL/GenBank/DDBJ databases">
        <title>Nontailed viruses are major unrecognized killers of bacteria in the ocean.</title>
        <authorList>
            <person name="Kauffman K."/>
            <person name="Hussain F."/>
            <person name="Yang J."/>
            <person name="Arevalo P."/>
            <person name="Brown J."/>
            <person name="Cutler M."/>
            <person name="Kelly L."/>
            <person name="Polz M.F."/>
        </authorList>
    </citation>
    <scope>NUCLEOTIDE SEQUENCE [LARGE SCALE GENOMIC DNA]</scope>
    <source>
        <strain evidence="2">10N.261.48.A1</strain>
    </source>
</reference>
<accession>A0A855ISH4</accession>
<comment type="caution">
    <text evidence="1">The sequence shown here is derived from an EMBL/GenBank/DDBJ whole genome shotgun (WGS) entry which is preliminary data.</text>
</comment>
<gene>
    <name evidence="1" type="ORF">BCT50_06560</name>
</gene>
<sequence>MIHIDSAINGLKCNCVCVDCGESVTAKNKGKDRAHHFAHKADTICSGESAIHAAAKQILLDAAMSKSKDGLLFPEIRCLVNYMDPLGAFSEREAFKLASSQIEFSAKQEVRLGELIVDVLVESNQSQYAIEIFYRHRKSESDIDKFTLQQLNSIEIDLSDLPWDVTPEELKAKVLSDSPRYWLFSSEREALKKNLLVKLMTNAKTSRTQRFKKVYELASSWLATCHYQGSLPALNQNHHTYNLESKYLPSLKVTRVSPEILKLDGKPIIKATITINHKSNVDVFFAPMARLTECLSDTVHLVYYYSSTHDEVELENFEWKNLNLWSDKLAVHEKKKANEVSRSISSFVQYFNDLPDYLKYSNIANKLQMFPGEISHSQSKNNYHWNAPNYVWQALVLNYCLKKGDYVDCKEIADNDWLCQLLGFSQNAKAQEGRSKSVYYWFNNHLKSTNLVTHSYSLQWIVENKILLHSKGQTLNTYIS</sequence>
<evidence type="ECO:0000313" key="2">
    <source>
        <dbReference type="Proteomes" id="UP000235554"/>
    </source>
</evidence>
<dbReference type="Proteomes" id="UP000235554">
    <property type="component" value="Unassembled WGS sequence"/>
</dbReference>
<organism evidence="1 2">
    <name type="scientific">Vibrio lentus</name>
    <dbReference type="NCBI Taxonomy" id="136468"/>
    <lineage>
        <taxon>Bacteria</taxon>
        <taxon>Pseudomonadati</taxon>
        <taxon>Pseudomonadota</taxon>
        <taxon>Gammaproteobacteria</taxon>
        <taxon>Vibrionales</taxon>
        <taxon>Vibrionaceae</taxon>
        <taxon>Vibrio</taxon>
    </lineage>
</organism>
<evidence type="ECO:0008006" key="3">
    <source>
        <dbReference type="Google" id="ProtNLM"/>
    </source>
</evidence>